<comment type="subunit">
    <text evidence="4">Homodimer.</text>
</comment>
<dbReference type="PROSITE" id="PS50137">
    <property type="entry name" value="DS_RBD"/>
    <property type="match status" value="1"/>
</dbReference>
<evidence type="ECO:0000256" key="1">
    <source>
        <dbReference type="ARBA" id="ARBA00000109"/>
    </source>
</evidence>
<evidence type="ECO:0000256" key="11">
    <source>
        <dbReference type="ARBA" id="ARBA00022723"/>
    </source>
</evidence>
<dbReference type="GO" id="GO:0004525">
    <property type="term" value="F:ribonuclease III activity"/>
    <property type="evidence" value="ECO:0007669"/>
    <property type="project" value="UniProtKB-EC"/>
</dbReference>
<feature type="domain" description="RNase III" evidence="19">
    <location>
        <begin position="130"/>
        <end position="245"/>
    </location>
</feature>
<comment type="catalytic activity">
    <reaction evidence="1">
        <text>Endonucleolytic cleavage to 5'-phosphomonoester.</text>
        <dbReference type="EC" id="3.1.26.3"/>
    </reaction>
</comment>
<feature type="transmembrane region" description="Helical" evidence="17">
    <location>
        <begin position="7"/>
        <end position="28"/>
    </location>
</feature>
<feature type="domain" description="DRBM" evidence="18">
    <location>
        <begin position="270"/>
        <end position="341"/>
    </location>
</feature>
<dbReference type="PROSITE" id="PS50142">
    <property type="entry name" value="RNASE_3_2"/>
    <property type="match status" value="1"/>
</dbReference>
<dbReference type="Pfam" id="PF16137">
    <property type="entry name" value="DUF4845"/>
    <property type="match status" value="1"/>
</dbReference>
<keyword evidence="13" id="KW-0378">Hydrolase</keyword>
<dbReference type="SMART" id="SM00535">
    <property type="entry name" value="RIBOc"/>
    <property type="match status" value="1"/>
</dbReference>
<dbReference type="SUPFAM" id="SSF54768">
    <property type="entry name" value="dsRNA-binding domain-like"/>
    <property type="match status" value="1"/>
</dbReference>
<dbReference type="InterPro" id="IPR000999">
    <property type="entry name" value="RNase_III_dom"/>
</dbReference>
<evidence type="ECO:0000256" key="5">
    <source>
        <dbReference type="ARBA" id="ARBA00012177"/>
    </source>
</evidence>
<evidence type="ECO:0000256" key="8">
    <source>
        <dbReference type="ARBA" id="ARBA00022664"/>
    </source>
</evidence>
<dbReference type="EC" id="3.1.26.3" evidence="5"/>
<evidence type="ECO:0000256" key="4">
    <source>
        <dbReference type="ARBA" id="ARBA00011738"/>
    </source>
</evidence>
<protein>
    <recommendedName>
        <fullName evidence="5">ribonuclease III</fullName>
        <ecNumber evidence="5">3.1.26.3</ecNumber>
    </recommendedName>
</protein>
<dbReference type="GO" id="GO:0046872">
    <property type="term" value="F:metal ion binding"/>
    <property type="evidence" value="ECO:0007669"/>
    <property type="project" value="UniProtKB-KW"/>
</dbReference>
<dbReference type="SUPFAM" id="SSF69065">
    <property type="entry name" value="RNase III domain-like"/>
    <property type="match status" value="1"/>
</dbReference>
<evidence type="ECO:0000256" key="17">
    <source>
        <dbReference type="SAM" id="Phobius"/>
    </source>
</evidence>
<gene>
    <name evidence="20" type="ORF">F511_08491</name>
</gene>
<evidence type="ECO:0000256" key="13">
    <source>
        <dbReference type="ARBA" id="ARBA00022801"/>
    </source>
</evidence>
<dbReference type="Pfam" id="PF00035">
    <property type="entry name" value="dsrm"/>
    <property type="match status" value="1"/>
</dbReference>
<evidence type="ECO:0000259" key="19">
    <source>
        <dbReference type="PROSITE" id="PS50142"/>
    </source>
</evidence>
<dbReference type="PROSITE" id="PS00517">
    <property type="entry name" value="RNASE_3_1"/>
    <property type="match status" value="1"/>
</dbReference>
<keyword evidence="11" id="KW-0479">Metal-binding</keyword>
<dbReference type="NCBIfam" id="TIGR02191">
    <property type="entry name" value="RNaseIII"/>
    <property type="match status" value="1"/>
</dbReference>
<evidence type="ECO:0000259" key="18">
    <source>
        <dbReference type="PROSITE" id="PS50137"/>
    </source>
</evidence>
<dbReference type="GO" id="GO:0003725">
    <property type="term" value="F:double-stranded RNA binding"/>
    <property type="evidence" value="ECO:0007669"/>
    <property type="project" value="TreeGrafter"/>
</dbReference>
<keyword evidence="15 16" id="KW-0694">RNA-binding</keyword>
<evidence type="ECO:0000256" key="2">
    <source>
        <dbReference type="ARBA" id="ARBA00004496"/>
    </source>
</evidence>
<dbReference type="GO" id="GO:0006397">
    <property type="term" value="P:mRNA processing"/>
    <property type="evidence" value="ECO:0007669"/>
    <property type="project" value="UniProtKB-KW"/>
</dbReference>
<dbReference type="Pfam" id="PF14622">
    <property type="entry name" value="Ribonucleas_3_3"/>
    <property type="match status" value="1"/>
</dbReference>
<comment type="similarity">
    <text evidence="3">Belongs to the ribonuclease III family.</text>
</comment>
<evidence type="ECO:0000256" key="6">
    <source>
        <dbReference type="ARBA" id="ARBA00022490"/>
    </source>
</evidence>
<dbReference type="GO" id="GO:0006364">
    <property type="term" value="P:rRNA processing"/>
    <property type="evidence" value="ECO:0007669"/>
    <property type="project" value="UniProtKB-KW"/>
</dbReference>
<dbReference type="GO" id="GO:0034963">
    <property type="term" value="P:box C/D sno(s)RNA processing"/>
    <property type="evidence" value="ECO:0007669"/>
    <property type="project" value="UniProtKB-ARBA"/>
</dbReference>
<dbReference type="FunFam" id="1.10.1520.10:FF:000001">
    <property type="entry name" value="Ribonuclease 3"/>
    <property type="match status" value="1"/>
</dbReference>
<evidence type="ECO:0000256" key="3">
    <source>
        <dbReference type="ARBA" id="ARBA00010183"/>
    </source>
</evidence>
<dbReference type="InterPro" id="IPR011907">
    <property type="entry name" value="RNase_III"/>
</dbReference>
<dbReference type="GO" id="GO:0030847">
    <property type="term" value="P:termination of RNA polymerase II transcription, exosome-dependent"/>
    <property type="evidence" value="ECO:0007669"/>
    <property type="project" value="UniProtKB-ARBA"/>
</dbReference>
<dbReference type="SMART" id="SM00358">
    <property type="entry name" value="DSRM"/>
    <property type="match status" value="1"/>
</dbReference>
<keyword evidence="12" id="KW-0255">Endonuclease</keyword>
<evidence type="ECO:0000313" key="21">
    <source>
        <dbReference type="Proteomes" id="UP000250235"/>
    </source>
</evidence>
<dbReference type="AlphaFoldDB" id="A0A2Z7A0M2"/>
<dbReference type="PANTHER" id="PTHR11207">
    <property type="entry name" value="RIBONUCLEASE III"/>
    <property type="match status" value="1"/>
</dbReference>
<name>A0A2Z7A0M2_9LAMI</name>
<evidence type="ECO:0000313" key="20">
    <source>
        <dbReference type="EMBL" id="KZV14851.1"/>
    </source>
</evidence>
<keyword evidence="17" id="KW-0472">Membrane</keyword>
<evidence type="ECO:0000256" key="7">
    <source>
        <dbReference type="ARBA" id="ARBA00022552"/>
    </source>
</evidence>
<dbReference type="Gene3D" id="3.30.160.20">
    <property type="match status" value="1"/>
</dbReference>
<evidence type="ECO:0000256" key="12">
    <source>
        <dbReference type="ARBA" id="ARBA00022759"/>
    </source>
</evidence>
<keyword evidence="21" id="KW-1185">Reference proteome</keyword>
<keyword evidence="8" id="KW-0507">mRNA processing</keyword>
<keyword evidence="6" id="KW-0963">Cytoplasm</keyword>
<organism evidence="20 21">
    <name type="scientific">Dorcoceras hygrometricum</name>
    <dbReference type="NCBI Taxonomy" id="472368"/>
    <lineage>
        <taxon>Eukaryota</taxon>
        <taxon>Viridiplantae</taxon>
        <taxon>Streptophyta</taxon>
        <taxon>Embryophyta</taxon>
        <taxon>Tracheophyta</taxon>
        <taxon>Spermatophyta</taxon>
        <taxon>Magnoliopsida</taxon>
        <taxon>eudicotyledons</taxon>
        <taxon>Gunneridae</taxon>
        <taxon>Pentapetalae</taxon>
        <taxon>asterids</taxon>
        <taxon>lamiids</taxon>
        <taxon>Lamiales</taxon>
        <taxon>Gesneriaceae</taxon>
        <taxon>Didymocarpoideae</taxon>
        <taxon>Trichosporeae</taxon>
        <taxon>Loxocarpinae</taxon>
        <taxon>Dorcoceras</taxon>
    </lineage>
</organism>
<evidence type="ECO:0000256" key="10">
    <source>
        <dbReference type="ARBA" id="ARBA00022722"/>
    </source>
</evidence>
<dbReference type="InterPro" id="IPR036389">
    <property type="entry name" value="RNase_III_sf"/>
</dbReference>
<keyword evidence="9" id="KW-0819">tRNA processing</keyword>
<dbReference type="InterPro" id="IPR014720">
    <property type="entry name" value="dsRBD_dom"/>
</dbReference>
<dbReference type="CDD" id="cd10845">
    <property type="entry name" value="DSRM_RNAse_III_family"/>
    <property type="match status" value="1"/>
</dbReference>
<dbReference type="OrthoDB" id="416741at2759"/>
<evidence type="ECO:0000256" key="9">
    <source>
        <dbReference type="ARBA" id="ARBA00022694"/>
    </source>
</evidence>
<dbReference type="PANTHER" id="PTHR11207:SF0">
    <property type="entry name" value="RIBONUCLEASE 3"/>
    <property type="match status" value="1"/>
</dbReference>
<dbReference type="GO" id="GO:0034475">
    <property type="term" value="P:U4 snRNA 3'-end processing"/>
    <property type="evidence" value="ECO:0007669"/>
    <property type="project" value="UniProtKB-ARBA"/>
</dbReference>
<keyword evidence="17" id="KW-0812">Transmembrane</keyword>
<comment type="subcellular location">
    <subcellularLocation>
        <location evidence="2">Cytoplasm</location>
    </subcellularLocation>
</comment>
<dbReference type="GO" id="GO:0008033">
    <property type="term" value="P:tRNA processing"/>
    <property type="evidence" value="ECO:0007669"/>
    <property type="project" value="UniProtKB-KW"/>
</dbReference>
<keyword evidence="7" id="KW-0698">rRNA processing</keyword>
<keyword evidence="17" id="KW-1133">Transmembrane helix</keyword>
<dbReference type="CDD" id="cd00593">
    <property type="entry name" value="RIBOc"/>
    <property type="match status" value="1"/>
</dbReference>
<evidence type="ECO:0000256" key="15">
    <source>
        <dbReference type="ARBA" id="ARBA00022884"/>
    </source>
</evidence>
<accession>A0A2Z7A0M2</accession>
<keyword evidence="10" id="KW-0540">Nuclease</keyword>
<reference evidence="20 21" key="1">
    <citation type="journal article" date="2015" name="Proc. Natl. Acad. Sci. U.S.A.">
        <title>The resurrection genome of Boea hygrometrica: A blueprint for survival of dehydration.</title>
        <authorList>
            <person name="Xiao L."/>
            <person name="Yang G."/>
            <person name="Zhang L."/>
            <person name="Yang X."/>
            <person name="Zhao S."/>
            <person name="Ji Z."/>
            <person name="Zhou Q."/>
            <person name="Hu M."/>
            <person name="Wang Y."/>
            <person name="Chen M."/>
            <person name="Xu Y."/>
            <person name="Jin H."/>
            <person name="Xiao X."/>
            <person name="Hu G."/>
            <person name="Bao F."/>
            <person name="Hu Y."/>
            <person name="Wan P."/>
            <person name="Li L."/>
            <person name="Deng X."/>
            <person name="Kuang T."/>
            <person name="Xiang C."/>
            <person name="Zhu J.K."/>
            <person name="Oliver M.J."/>
            <person name="He Y."/>
        </authorList>
    </citation>
    <scope>NUCLEOTIDE SEQUENCE [LARGE SCALE GENOMIC DNA]</scope>
    <source>
        <strain evidence="21">cv. XS01</strain>
    </source>
</reference>
<dbReference type="FunFam" id="3.30.160.20:FF:000003">
    <property type="entry name" value="Ribonuclease 3"/>
    <property type="match status" value="1"/>
</dbReference>
<dbReference type="InterPro" id="IPR032314">
    <property type="entry name" value="DUF4845"/>
</dbReference>
<proteinExistence type="inferred from homology"/>
<evidence type="ECO:0000256" key="16">
    <source>
        <dbReference type="PROSITE-ProRule" id="PRU00266"/>
    </source>
</evidence>
<evidence type="ECO:0000256" key="14">
    <source>
        <dbReference type="ARBA" id="ARBA00022842"/>
    </source>
</evidence>
<dbReference type="GO" id="GO:0042802">
    <property type="term" value="F:identical protein binding"/>
    <property type="evidence" value="ECO:0007669"/>
    <property type="project" value="UniProtKB-ARBA"/>
</dbReference>
<dbReference type="Gene3D" id="1.10.1520.10">
    <property type="entry name" value="Ribonuclease III domain"/>
    <property type="match status" value="1"/>
</dbReference>
<dbReference type="EMBL" id="KV020168">
    <property type="protein sequence ID" value="KZV14851.1"/>
    <property type="molecule type" value="Genomic_DNA"/>
</dbReference>
<dbReference type="HAMAP" id="MF_00104">
    <property type="entry name" value="RNase_III"/>
    <property type="match status" value="1"/>
</dbReference>
<dbReference type="GO" id="GO:0005737">
    <property type="term" value="C:cytoplasm"/>
    <property type="evidence" value="ECO:0007669"/>
    <property type="project" value="UniProtKB-SubCell"/>
</dbReference>
<dbReference type="GO" id="GO:0010468">
    <property type="term" value="P:regulation of gene expression"/>
    <property type="evidence" value="ECO:0007669"/>
    <property type="project" value="TreeGrafter"/>
</dbReference>
<dbReference type="Proteomes" id="UP000250235">
    <property type="component" value="Unassembled WGS sequence"/>
</dbReference>
<sequence>MKARQAGVTLIGFLVILLVVGFFGYMAMKLVPAYTEYMGVVKAMNGIASSGTSGKSLDEIRRDLLRRMDFQYVDDATVRPTDITVSRDNGGASVLEVAYDKDIPFMYNIDFLLHFDKSVPLQGNVNDLALNYRFHDPELAALALTHRSIGKPNNERLEFLGDALLGAFVAEMLYEAHPKASEGELSRLRAQLVNGHALAAIARELELGDALKLGPGELKSGGFRRDSILADAFEASLAAVFLDGGHDACRKVVRELFAERIAALRRSSKDAKTRLQEWLQGHGHALPQYELIDSRGEDHAKIFDVRCTVTEPQPYSAEASGLSRRLAEQDAAEAVLAHLAERPHAA</sequence>
<keyword evidence="14" id="KW-0460">Magnesium</keyword>